<dbReference type="InterPro" id="IPR019376">
    <property type="entry name" value="Myeloid_leukemia_factor"/>
</dbReference>
<dbReference type="Pfam" id="PF10248">
    <property type="entry name" value="Mlf1IP"/>
    <property type="match status" value="1"/>
</dbReference>
<proteinExistence type="inferred from homology"/>
<evidence type="ECO:0000256" key="1">
    <source>
        <dbReference type="ARBA" id="ARBA00004496"/>
    </source>
</evidence>
<feature type="compositionally biased region" description="Basic residues" evidence="5">
    <location>
        <begin position="274"/>
        <end position="286"/>
    </location>
</feature>
<dbReference type="Proteomes" id="UP001107558">
    <property type="component" value="Chromosome 3"/>
</dbReference>
<evidence type="ECO:0000256" key="2">
    <source>
        <dbReference type="ARBA" id="ARBA00008332"/>
    </source>
</evidence>
<evidence type="ECO:0000256" key="5">
    <source>
        <dbReference type="SAM" id="MobiDB-lite"/>
    </source>
</evidence>
<dbReference type="OrthoDB" id="8707547at2759"/>
<evidence type="ECO:0000313" key="6">
    <source>
        <dbReference type="EMBL" id="KAG5673811.1"/>
    </source>
</evidence>
<feature type="compositionally biased region" description="Low complexity" evidence="5">
    <location>
        <begin position="259"/>
        <end position="272"/>
    </location>
</feature>
<keyword evidence="3" id="KW-0963">Cytoplasm</keyword>
<comment type="subcellular location">
    <subcellularLocation>
        <location evidence="1">Cytoplasm</location>
    </subcellularLocation>
</comment>
<feature type="compositionally biased region" description="Polar residues" evidence="5">
    <location>
        <begin position="233"/>
        <end position="251"/>
    </location>
</feature>
<evidence type="ECO:0000256" key="4">
    <source>
        <dbReference type="ARBA" id="ARBA00022553"/>
    </source>
</evidence>
<feature type="region of interest" description="Disordered" evidence="5">
    <location>
        <begin position="209"/>
        <end position="286"/>
    </location>
</feature>
<sequence>MSLSNFFFGDLEEDPIFGSHMRQMRQITNSLFPSDPFNFGMLGMPHMGMRSRMNLLPQISHRPFDMGMNGMNMNRLLASAGSGASGGSSSFTSSSVFISNGNGTPQVYKETSSVRSVNGVKETRKTVEDSTTGTRKMAIGHHAGGRARIVEKEQNVRTGQREEREELINLDDDETEEFERDFQARAQSHRYSGNRRHLQIEEIGSEPLAIQSAEDYQNRRVPSPVSRRAIRSSPLTVPSASIRSSNDSSLLHTHHHPYSKTSSVASTSSSSSRKQMKKIKGHLNHH</sequence>
<reference evidence="6" key="1">
    <citation type="submission" date="2021-03" db="EMBL/GenBank/DDBJ databases">
        <title>Chromosome level genome of the anhydrobiotic midge Polypedilum vanderplanki.</title>
        <authorList>
            <person name="Yoshida Y."/>
            <person name="Kikawada T."/>
            <person name="Gusev O."/>
        </authorList>
    </citation>
    <scope>NUCLEOTIDE SEQUENCE</scope>
    <source>
        <strain evidence="6">NIAS01</strain>
        <tissue evidence="6">Whole body or cell culture</tissue>
    </source>
</reference>
<dbReference type="GO" id="GO:0005737">
    <property type="term" value="C:cytoplasm"/>
    <property type="evidence" value="ECO:0007669"/>
    <property type="project" value="UniProtKB-SubCell"/>
</dbReference>
<protein>
    <recommendedName>
        <fullName evidence="8">Myeloid leukemia factor</fullName>
    </recommendedName>
</protein>
<organism evidence="6 7">
    <name type="scientific">Polypedilum vanderplanki</name>
    <name type="common">Sleeping chironomid midge</name>
    <dbReference type="NCBI Taxonomy" id="319348"/>
    <lineage>
        <taxon>Eukaryota</taxon>
        <taxon>Metazoa</taxon>
        <taxon>Ecdysozoa</taxon>
        <taxon>Arthropoda</taxon>
        <taxon>Hexapoda</taxon>
        <taxon>Insecta</taxon>
        <taxon>Pterygota</taxon>
        <taxon>Neoptera</taxon>
        <taxon>Endopterygota</taxon>
        <taxon>Diptera</taxon>
        <taxon>Nematocera</taxon>
        <taxon>Chironomoidea</taxon>
        <taxon>Chironomidae</taxon>
        <taxon>Chironominae</taxon>
        <taxon>Polypedilum</taxon>
        <taxon>Polypedilum</taxon>
    </lineage>
</organism>
<dbReference type="PANTHER" id="PTHR13105">
    <property type="entry name" value="MYELOID LEUKEMIA FACTOR"/>
    <property type="match status" value="1"/>
</dbReference>
<name>A0A9J6BWA0_POLVA</name>
<gene>
    <name evidence="6" type="ORF">PVAND_003827</name>
</gene>
<evidence type="ECO:0000313" key="7">
    <source>
        <dbReference type="Proteomes" id="UP001107558"/>
    </source>
</evidence>
<accession>A0A9J6BWA0</accession>
<dbReference type="AlphaFoldDB" id="A0A9J6BWA0"/>
<dbReference type="EMBL" id="JADBJN010000003">
    <property type="protein sequence ID" value="KAG5673811.1"/>
    <property type="molecule type" value="Genomic_DNA"/>
</dbReference>
<keyword evidence="4" id="KW-0597">Phosphoprotein</keyword>
<evidence type="ECO:0008006" key="8">
    <source>
        <dbReference type="Google" id="ProtNLM"/>
    </source>
</evidence>
<comment type="caution">
    <text evidence="6">The sequence shown here is derived from an EMBL/GenBank/DDBJ whole genome shotgun (WGS) entry which is preliminary data.</text>
</comment>
<evidence type="ECO:0000256" key="3">
    <source>
        <dbReference type="ARBA" id="ARBA00022490"/>
    </source>
</evidence>
<comment type="similarity">
    <text evidence="2">Belongs to the MLF family.</text>
</comment>
<keyword evidence="7" id="KW-1185">Reference proteome</keyword>